<protein>
    <submittedName>
        <fullName evidence="4">Arm DNA-binding domain-containing protein</fullName>
    </submittedName>
</protein>
<keyword evidence="5" id="KW-1185">Reference proteome</keyword>
<keyword evidence="2" id="KW-0229">DNA integration</keyword>
<gene>
    <name evidence="4" type="ORF">MOV92_08480</name>
</gene>
<dbReference type="Proteomes" id="UP000829194">
    <property type="component" value="Chromosome"/>
</dbReference>
<dbReference type="PANTHER" id="PTHR30629">
    <property type="entry name" value="PROPHAGE INTEGRASE"/>
    <property type="match status" value="1"/>
</dbReference>
<sequence>MGKLTDKALRAIKPQACICNIADGDGLSLEVWPNGGRYWRFRYRFAGKAKRLSLGVYPEVSLKEARDSLTVARATLRGGVDPSRDRKEAKQALLTAEDRDFSKVAADWLAHNKPGWASETCRKPAMSLSNVCILRSRAWTSPAWVLLKRVRRSPKLAARAPALAQKARGHFGSIAEFAIHSGCAKRGGICP</sequence>
<dbReference type="RefSeq" id="WP_083512393.1">
    <property type="nucleotide sequence ID" value="NZ_CP011131.1"/>
</dbReference>
<dbReference type="InterPro" id="IPR050808">
    <property type="entry name" value="Phage_Integrase"/>
</dbReference>
<evidence type="ECO:0000256" key="1">
    <source>
        <dbReference type="ARBA" id="ARBA00008857"/>
    </source>
</evidence>
<dbReference type="PANTHER" id="PTHR30629:SF2">
    <property type="entry name" value="PROPHAGE INTEGRASE INTS-RELATED"/>
    <property type="match status" value="1"/>
</dbReference>
<evidence type="ECO:0000313" key="4">
    <source>
        <dbReference type="EMBL" id="UNP31259.1"/>
    </source>
</evidence>
<evidence type="ECO:0000259" key="3">
    <source>
        <dbReference type="Pfam" id="PF13356"/>
    </source>
</evidence>
<evidence type="ECO:0000256" key="2">
    <source>
        <dbReference type="ARBA" id="ARBA00022908"/>
    </source>
</evidence>
<organism evidence="4 5">
    <name type="scientific">Lysobacter gummosus</name>
    <dbReference type="NCBI Taxonomy" id="262324"/>
    <lineage>
        <taxon>Bacteria</taxon>
        <taxon>Pseudomonadati</taxon>
        <taxon>Pseudomonadota</taxon>
        <taxon>Gammaproteobacteria</taxon>
        <taxon>Lysobacterales</taxon>
        <taxon>Lysobacteraceae</taxon>
        <taxon>Lysobacter</taxon>
    </lineage>
</organism>
<evidence type="ECO:0000313" key="5">
    <source>
        <dbReference type="Proteomes" id="UP000829194"/>
    </source>
</evidence>
<dbReference type="Pfam" id="PF13356">
    <property type="entry name" value="Arm-DNA-bind_3"/>
    <property type="match status" value="1"/>
</dbReference>
<name>A0ABY3XHX9_9GAMM</name>
<dbReference type="InterPro" id="IPR025166">
    <property type="entry name" value="Integrase_DNA_bind_dom"/>
</dbReference>
<dbReference type="GO" id="GO:0003677">
    <property type="term" value="F:DNA binding"/>
    <property type="evidence" value="ECO:0007669"/>
    <property type="project" value="UniProtKB-KW"/>
</dbReference>
<feature type="domain" description="Integrase DNA-binding" evidence="3">
    <location>
        <begin position="4"/>
        <end position="89"/>
    </location>
</feature>
<keyword evidence="4" id="KW-0238">DNA-binding</keyword>
<comment type="similarity">
    <text evidence="1">Belongs to the 'phage' integrase family.</text>
</comment>
<proteinExistence type="inferred from homology"/>
<dbReference type="Gene3D" id="3.30.160.390">
    <property type="entry name" value="Integrase, DNA-binding domain"/>
    <property type="match status" value="1"/>
</dbReference>
<dbReference type="InterPro" id="IPR038488">
    <property type="entry name" value="Integrase_DNA-bd_sf"/>
</dbReference>
<accession>A0ABY3XHX9</accession>
<reference evidence="4 5" key="1">
    <citation type="submission" date="2022-03" db="EMBL/GenBank/DDBJ databases">
        <title>Complete genome sequence of Lysobacter capsici VKM B-2533 and Lysobacter gummosus 10.1.1, promising sources of lytic agents.</title>
        <authorList>
            <person name="Tarlachkov S.V."/>
            <person name="Kudryakova I.V."/>
            <person name="Afoshin A.S."/>
            <person name="Leontyevskaya E.A."/>
            <person name="Leontyevskaya N.V."/>
        </authorList>
    </citation>
    <scope>NUCLEOTIDE SEQUENCE [LARGE SCALE GENOMIC DNA]</scope>
    <source>
        <strain evidence="4 5">10.1.1</strain>
    </source>
</reference>
<dbReference type="EMBL" id="CP093547">
    <property type="protein sequence ID" value="UNP31259.1"/>
    <property type="molecule type" value="Genomic_DNA"/>
</dbReference>